<feature type="compositionally biased region" description="Acidic residues" evidence="1">
    <location>
        <begin position="184"/>
        <end position="202"/>
    </location>
</feature>
<reference evidence="2" key="1">
    <citation type="journal article" date="2020" name="Nature">
        <title>Giant virus diversity and host interactions through global metagenomics.</title>
        <authorList>
            <person name="Schulz F."/>
            <person name="Roux S."/>
            <person name="Paez-Espino D."/>
            <person name="Jungbluth S."/>
            <person name="Walsh D.A."/>
            <person name="Denef V.J."/>
            <person name="McMahon K.D."/>
            <person name="Konstantinidis K.T."/>
            <person name="Eloe-Fadrosh E.A."/>
            <person name="Kyrpides N.C."/>
            <person name="Woyke T."/>
        </authorList>
    </citation>
    <scope>NUCLEOTIDE SEQUENCE</scope>
    <source>
        <strain evidence="2">GVMAG-M-3300014204-73</strain>
    </source>
</reference>
<accession>A0A6C0BKE7</accession>
<feature type="region of interest" description="Disordered" evidence="1">
    <location>
        <begin position="183"/>
        <end position="202"/>
    </location>
</feature>
<proteinExistence type="predicted"/>
<name>A0A6C0BKE7_9ZZZZ</name>
<evidence type="ECO:0000313" key="2">
    <source>
        <dbReference type="EMBL" id="QHS92492.1"/>
    </source>
</evidence>
<dbReference type="EMBL" id="MN739180">
    <property type="protein sequence ID" value="QHS92492.1"/>
    <property type="molecule type" value="Genomic_DNA"/>
</dbReference>
<evidence type="ECO:0000256" key="1">
    <source>
        <dbReference type="SAM" id="MobiDB-lite"/>
    </source>
</evidence>
<sequence length="202" mass="22796">MTDATLEHLASQLKGKNLQKLLKRAQNNPQIQTLLKQMSSSPKDEQKLTPRERLHAKIRQCRMQRGGPVCQQAELKRHQEAEKSVAPSPSPEEVATATKATVKNVVEDLQTRKPKNQKAKLKELEKKIGQVTTDRWMQAVKTVQDHEAGAAGVPAMTEDQINHEKKIIELYLKQNPDVLKEEKLDDIEEGPDDGEIVDIESQ</sequence>
<dbReference type="AlphaFoldDB" id="A0A6C0BKE7"/>
<organism evidence="2">
    <name type="scientific">viral metagenome</name>
    <dbReference type="NCBI Taxonomy" id="1070528"/>
    <lineage>
        <taxon>unclassified sequences</taxon>
        <taxon>metagenomes</taxon>
        <taxon>organismal metagenomes</taxon>
    </lineage>
</organism>
<protein>
    <submittedName>
        <fullName evidence="2">Uncharacterized protein</fullName>
    </submittedName>
</protein>